<dbReference type="Pfam" id="PF07898">
    <property type="entry name" value="DUF1676"/>
    <property type="match status" value="1"/>
</dbReference>
<evidence type="ECO:0008006" key="5">
    <source>
        <dbReference type="Google" id="ProtNLM"/>
    </source>
</evidence>
<accession>A0AA38M3Z8</accession>
<dbReference type="PANTHER" id="PTHR21879">
    <property type="entry name" value="FI03362P-RELATED-RELATED"/>
    <property type="match status" value="1"/>
</dbReference>
<reference evidence="3" key="1">
    <citation type="journal article" date="2023" name="G3 (Bethesda)">
        <title>Whole genome assemblies of Zophobas morio and Tenebrio molitor.</title>
        <authorList>
            <person name="Kaur S."/>
            <person name="Stinson S.A."/>
            <person name="diCenzo G.C."/>
        </authorList>
    </citation>
    <scope>NUCLEOTIDE SEQUENCE</scope>
    <source>
        <strain evidence="3">QUZm001</strain>
    </source>
</reference>
<evidence type="ECO:0000313" key="4">
    <source>
        <dbReference type="Proteomes" id="UP001168821"/>
    </source>
</evidence>
<organism evidence="3 4">
    <name type="scientific">Zophobas morio</name>
    <dbReference type="NCBI Taxonomy" id="2755281"/>
    <lineage>
        <taxon>Eukaryota</taxon>
        <taxon>Metazoa</taxon>
        <taxon>Ecdysozoa</taxon>
        <taxon>Arthropoda</taxon>
        <taxon>Hexapoda</taxon>
        <taxon>Insecta</taxon>
        <taxon>Pterygota</taxon>
        <taxon>Neoptera</taxon>
        <taxon>Endopterygota</taxon>
        <taxon>Coleoptera</taxon>
        <taxon>Polyphaga</taxon>
        <taxon>Cucujiformia</taxon>
        <taxon>Tenebrionidae</taxon>
        <taxon>Zophobas</taxon>
    </lineage>
</organism>
<feature type="transmembrane region" description="Helical" evidence="1">
    <location>
        <begin position="135"/>
        <end position="154"/>
    </location>
</feature>
<dbReference type="GO" id="GO:0016020">
    <property type="term" value="C:membrane"/>
    <property type="evidence" value="ECO:0007669"/>
    <property type="project" value="TreeGrafter"/>
</dbReference>
<dbReference type="PANTHER" id="PTHR21879:SF22">
    <property type="entry name" value="FI03362P-RELATED"/>
    <property type="match status" value="1"/>
</dbReference>
<evidence type="ECO:0000256" key="2">
    <source>
        <dbReference type="SAM" id="SignalP"/>
    </source>
</evidence>
<dbReference type="Proteomes" id="UP001168821">
    <property type="component" value="Unassembled WGS sequence"/>
</dbReference>
<keyword evidence="4" id="KW-1185">Reference proteome</keyword>
<evidence type="ECO:0000313" key="3">
    <source>
        <dbReference type="EMBL" id="KAJ3642980.1"/>
    </source>
</evidence>
<name>A0AA38M3Z8_9CUCU</name>
<comment type="caution">
    <text evidence="3">The sequence shown here is derived from an EMBL/GenBank/DDBJ whole genome shotgun (WGS) entry which is preliminary data.</text>
</comment>
<feature type="chain" id="PRO_5041217892" description="Osiris 16" evidence="2">
    <location>
        <begin position="21"/>
        <end position="233"/>
    </location>
</feature>
<sequence>MATTKLFSVLFVLFFQNCVAHIDRDTVRSIVPFRECLGHKFPGVCLKERALDALNATIMSDKPLVFLDMVEIGRNPDYLYNLSEEHLPDEVSARSSKLSDLLYSKIEEFFKSRVVKFSMAPAFDEARGKKDKGKGGMMIMVMGGMAAMMAQLFMGKIAFMAGTALVLAKVALFMSAIVGLKKLVSGGGGGGESHVVYASEGHSHGGGGGWHRSLTNDPHTLAYKAHVTEATGY</sequence>
<keyword evidence="1" id="KW-1133">Transmembrane helix</keyword>
<evidence type="ECO:0000256" key="1">
    <source>
        <dbReference type="SAM" id="Phobius"/>
    </source>
</evidence>
<keyword evidence="1" id="KW-0472">Membrane</keyword>
<proteinExistence type="predicted"/>
<keyword evidence="2" id="KW-0732">Signal</keyword>
<dbReference type="EMBL" id="JALNTZ010000008">
    <property type="protein sequence ID" value="KAJ3642980.1"/>
    <property type="molecule type" value="Genomic_DNA"/>
</dbReference>
<gene>
    <name evidence="3" type="ORF">Zmor_025724</name>
</gene>
<feature type="transmembrane region" description="Helical" evidence="1">
    <location>
        <begin position="161"/>
        <end position="180"/>
    </location>
</feature>
<dbReference type="InterPro" id="IPR012464">
    <property type="entry name" value="DUF1676"/>
</dbReference>
<feature type="signal peptide" evidence="2">
    <location>
        <begin position="1"/>
        <end position="20"/>
    </location>
</feature>
<keyword evidence="1" id="KW-0812">Transmembrane</keyword>
<dbReference type="AlphaFoldDB" id="A0AA38M3Z8"/>
<protein>
    <recommendedName>
        <fullName evidence="5">Osiris 16</fullName>
    </recommendedName>
</protein>